<dbReference type="AlphaFoldDB" id="A0A9P9DTK3"/>
<keyword evidence="2" id="KW-1185">Reference proteome</keyword>
<dbReference type="EMBL" id="JAGMWT010000007">
    <property type="protein sequence ID" value="KAH7125769.1"/>
    <property type="molecule type" value="Genomic_DNA"/>
</dbReference>
<name>A0A9P9DTK3_9PLEO</name>
<sequence>MSYTCTSTKPSPLPTIHLLCMEPIHITAFNAAAKTYSLPSSINLQIHHERLADLPQNNSLRFECIVSPANSYARLDGGFDDALSRVFSPKGDYMALTRVAQERVWKEWRGFAPPGSCTMVDLAASDAEGETKLMGNGWGCRYMALVPTMKIPQRVLWDREVVYECMWALFNSVDKHNREFEEGNGDGKHVKIEGVLLTPFATGCGDWSAEKWAAQLVLAIRHFVEAAEDEQGWAREGFVAIMEHHTELMDTYNL</sequence>
<dbReference type="OrthoDB" id="6082470at2759"/>
<dbReference type="SUPFAM" id="SSF52949">
    <property type="entry name" value="Macro domain-like"/>
    <property type="match status" value="1"/>
</dbReference>
<evidence type="ECO:0008006" key="3">
    <source>
        <dbReference type="Google" id="ProtNLM"/>
    </source>
</evidence>
<evidence type="ECO:0000313" key="2">
    <source>
        <dbReference type="Proteomes" id="UP000700596"/>
    </source>
</evidence>
<comment type="caution">
    <text evidence="1">The sequence shown here is derived from an EMBL/GenBank/DDBJ whole genome shotgun (WGS) entry which is preliminary data.</text>
</comment>
<protein>
    <recommendedName>
        <fullName evidence="3">Macro domain-like protein</fullName>
    </recommendedName>
</protein>
<evidence type="ECO:0000313" key="1">
    <source>
        <dbReference type="EMBL" id="KAH7125769.1"/>
    </source>
</evidence>
<organism evidence="1 2">
    <name type="scientific">Dendryphion nanum</name>
    <dbReference type="NCBI Taxonomy" id="256645"/>
    <lineage>
        <taxon>Eukaryota</taxon>
        <taxon>Fungi</taxon>
        <taxon>Dikarya</taxon>
        <taxon>Ascomycota</taxon>
        <taxon>Pezizomycotina</taxon>
        <taxon>Dothideomycetes</taxon>
        <taxon>Pleosporomycetidae</taxon>
        <taxon>Pleosporales</taxon>
        <taxon>Torulaceae</taxon>
        <taxon>Dendryphion</taxon>
    </lineage>
</organism>
<proteinExistence type="predicted"/>
<accession>A0A9P9DTK3</accession>
<dbReference type="InterPro" id="IPR043472">
    <property type="entry name" value="Macro_dom-like"/>
</dbReference>
<reference evidence="1" key="1">
    <citation type="journal article" date="2021" name="Nat. Commun.">
        <title>Genetic determinants of endophytism in the Arabidopsis root mycobiome.</title>
        <authorList>
            <person name="Mesny F."/>
            <person name="Miyauchi S."/>
            <person name="Thiergart T."/>
            <person name="Pickel B."/>
            <person name="Atanasova L."/>
            <person name="Karlsson M."/>
            <person name="Huettel B."/>
            <person name="Barry K.W."/>
            <person name="Haridas S."/>
            <person name="Chen C."/>
            <person name="Bauer D."/>
            <person name="Andreopoulos W."/>
            <person name="Pangilinan J."/>
            <person name="LaButti K."/>
            <person name="Riley R."/>
            <person name="Lipzen A."/>
            <person name="Clum A."/>
            <person name="Drula E."/>
            <person name="Henrissat B."/>
            <person name="Kohler A."/>
            <person name="Grigoriev I.V."/>
            <person name="Martin F.M."/>
            <person name="Hacquard S."/>
        </authorList>
    </citation>
    <scope>NUCLEOTIDE SEQUENCE</scope>
    <source>
        <strain evidence="1">MPI-CAGE-CH-0243</strain>
    </source>
</reference>
<dbReference type="Proteomes" id="UP000700596">
    <property type="component" value="Unassembled WGS sequence"/>
</dbReference>
<dbReference type="Gene3D" id="3.40.220.10">
    <property type="entry name" value="Leucine Aminopeptidase, subunit E, domain 1"/>
    <property type="match status" value="1"/>
</dbReference>
<gene>
    <name evidence="1" type="ORF">B0J11DRAFT_433678</name>
</gene>